<dbReference type="GO" id="GO:0003747">
    <property type="term" value="F:translation release factor activity"/>
    <property type="evidence" value="ECO:0007669"/>
    <property type="project" value="InterPro"/>
</dbReference>
<dbReference type="InterPro" id="IPR045853">
    <property type="entry name" value="Pep_chain_release_fac_I_sf"/>
</dbReference>
<dbReference type="PANTHER" id="PTHR47814">
    <property type="entry name" value="PEPTIDYL-TRNA HYDROLASE ARFB"/>
    <property type="match status" value="1"/>
</dbReference>
<accession>A0A1C3NV28</accession>
<name>A0A1C3NV28_9ACTN</name>
<dbReference type="AlphaFoldDB" id="A0A1C3NV28"/>
<dbReference type="Pfam" id="PF00472">
    <property type="entry name" value="RF-1"/>
    <property type="match status" value="1"/>
</dbReference>
<sequence length="142" mass="15775">MAFPSMQVSPGFVLRESDLTWRFSRSSGPGGQGVNTSDSRVEVSFDVRRSPSLPEPLRERALGRLEGRLVDGILTVTASEHRSQLRNREAAAARLITTLRRASSPPPPVRRPTRPSASAVQRRIAGKKHRAQIKRQRRAEAD</sequence>
<dbReference type="Proteomes" id="UP000199013">
    <property type="component" value="Unassembled WGS sequence"/>
</dbReference>
<evidence type="ECO:0000313" key="4">
    <source>
        <dbReference type="EMBL" id="SBW19294.1"/>
    </source>
</evidence>
<protein>
    <submittedName>
        <fullName evidence="4">Class I peptide chain release factor</fullName>
    </submittedName>
</protein>
<dbReference type="SUPFAM" id="SSF75620">
    <property type="entry name" value="Release factor"/>
    <property type="match status" value="1"/>
</dbReference>
<dbReference type="EMBL" id="FLUV01000497">
    <property type="protein sequence ID" value="SBW19294.1"/>
    <property type="molecule type" value="Genomic_DNA"/>
</dbReference>
<dbReference type="GO" id="GO:0043022">
    <property type="term" value="F:ribosome binding"/>
    <property type="evidence" value="ECO:0007669"/>
    <property type="project" value="TreeGrafter"/>
</dbReference>
<evidence type="ECO:0000256" key="2">
    <source>
        <dbReference type="SAM" id="MobiDB-lite"/>
    </source>
</evidence>
<reference evidence="5" key="1">
    <citation type="submission" date="2016-02" db="EMBL/GenBank/DDBJ databases">
        <authorList>
            <person name="Wibberg D."/>
        </authorList>
    </citation>
    <scope>NUCLEOTIDE SEQUENCE [LARGE SCALE GENOMIC DNA]</scope>
</reference>
<feature type="domain" description="Prokaryotic-type class I peptide chain release factors" evidence="3">
    <location>
        <begin position="13"/>
        <end position="137"/>
    </location>
</feature>
<dbReference type="PANTHER" id="PTHR47814:SF1">
    <property type="entry name" value="PEPTIDYL-TRNA HYDROLASE ARFB"/>
    <property type="match status" value="1"/>
</dbReference>
<dbReference type="InterPro" id="IPR000352">
    <property type="entry name" value="Pep_chain_release_fac_I"/>
</dbReference>
<dbReference type="GO" id="GO:0004045">
    <property type="term" value="F:peptidyl-tRNA hydrolase activity"/>
    <property type="evidence" value="ECO:0007669"/>
    <property type="project" value="TreeGrafter"/>
</dbReference>
<organism evidence="4 5">
    <name type="scientific">Candidatus Protofrankia californiensis</name>
    <dbReference type="NCBI Taxonomy" id="1839754"/>
    <lineage>
        <taxon>Bacteria</taxon>
        <taxon>Bacillati</taxon>
        <taxon>Actinomycetota</taxon>
        <taxon>Actinomycetes</taxon>
        <taxon>Frankiales</taxon>
        <taxon>Frankiaceae</taxon>
        <taxon>Protofrankia</taxon>
    </lineage>
</organism>
<dbReference type="GO" id="GO:0072344">
    <property type="term" value="P:rescue of stalled ribosome"/>
    <property type="evidence" value="ECO:0007669"/>
    <property type="project" value="TreeGrafter"/>
</dbReference>
<feature type="compositionally biased region" description="Basic and acidic residues" evidence="2">
    <location>
        <begin position="39"/>
        <end position="49"/>
    </location>
</feature>
<feature type="region of interest" description="Disordered" evidence="2">
    <location>
        <begin position="24"/>
        <end position="53"/>
    </location>
</feature>
<dbReference type="NCBIfam" id="NF006718">
    <property type="entry name" value="PRK09256.1"/>
    <property type="match status" value="1"/>
</dbReference>
<comment type="similarity">
    <text evidence="1">Belongs to the prokaryotic/mitochondrial release factor family.</text>
</comment>
<evidence type="ECO:0000259" key="3">
    <source>
        <dbReference type="Pfam" id="PF00472"/>
    </source>
</evidence>
<keyword evidence="5" id="KW-1185">Reference proteome</keyword>
<gene>
    <name evidence="4" type="ORF">FDG2_1186</name>
</gene>
<feature type="region of interest" description="Disordered" evidence="2">
    <location>
        <begin position="98"/>
        <end position="142"/>
    </location>
</feature>
<feature type="compositionally biased region" description="Basic residues" evidence="2">
    <location>
        <begin position="124"/>
        <end position="142"/>
    </location>
</feature>
<evidence type="ECO:0000256" key="1">
    <source>
        <dbReference type="ARBA" id="ARBA00010835"/>
    </source>
</evidence>
<evidence type="ECO:0000313" key="5">
    <source>
        <dbReference type="Proteomes" id="UP000199013"/>
    </source>
</evidence>
<proteinExistence type="inferred from homology"/>
<dbReference type="Gene3D" id="3.30.160.20">
    <property type="match status" value="1"/>
</dbReference>